<dbReference type="RefSeq" id="WP_109215988.1">
    <property type="nucleotide sequence ID" value="NZ_JRFU01000120.1"/>
</dbReference>
<dbReference type="Proteomes" id="UP000245288">
    <property type="component" value="Unassembled WGS sequence"/>
</dbReference>
<reference evidence="2 3" key="1">
    <citation type="submission" date="2014-09" db="EMBL/GenBank/DDBJ databases">
        <title>Butyrate-producing bacteria isolated from human gut.</title>
        <authorList>
            <person name="Zhang Q."/>
            <person name="Zhao L."/>
        </authorList>
    </citation>
    <scope>NUCLEOTIDE SEQUENCE [LARGE SCALE GENOMIC DNA]</scope>
    <source>
        <strain evidence="2 3">21</strain>
    </source>
</reference>
<organism evidence="2 3">
    <name type="scientific">Eubacterium ramulus</name>
    <dbReference type="NCBI Taxonomy" id="39490"/>
    <lineage>
        <taxon>Bacteria</taxon>
        <taxon>Bacillati</taxon>
        <taxon>Bacillota</taxon>
        <taxon>Clostridia</taxon>
        <taxon>Eubacteriales</taxon>
        <taxon>Eubacteriaceae</taxon>
        <taxon>Eubacterium</taxon>
    </lineage>
</organism>
<keyword evidence="1" id="KW-1133">Transmembrane helix</keyword>
<keyword evidence="3" id="KW-1185">Reference proteome</keyword>
<evidence type="ECO:0000256" key="1">
    <source>
        <dbReference type="SAM" id="Phobius"/>
    </source>
</evidence>
<keyword evidence="1" id="KW-0472">Membrane</keyword>
<dbReference type="EMBL" id="JRFU01000120">
    <property type="protein sequence ID" value="PWE86310.1"/>
    <property type="molecule type" value="Genomic_DNA"/>
</dbReference>
<name>A0A2V1JNA3_EUBRA</name>
<protein>
    <submittedName>
        <fullName evidence="2">Uncharacterized protein</fullName>
    </submittedName>
</protein>
<accession>A0A2V1JNA3</accession>
<evidence type="ECO:0000313" key="2">
    <source>
        <dbReference type="EMBL" id="PWE86310.1"/>
    </source>
</evidence>
<dbReference type="AlphaFoldDB" id="A0A2V1JNA3"/>
<gene>
    <name evidence="2" type="ORF">LG34_10840</name>
</gene>
<proteinExistence type="predicted"/>
<feature type="transmembrane region" description="Helical" evidence="1">
    <location>
        <begin position="60"/>
        <end position="86"/>
    </location>
</feature>
<keyword evidence="1" id="KW-0812">Transmembrane</keyword>
<comment type="caution">
    <text evidence="2">The sequence shown here is derived from an EMBL/GenBank/DDBJ whole genome shotgun (WGS) entry which is preliminary data.</text>
</comment>
<evidence type="ECO:0000313" key="3">
    <source>
        <dbReference type="Proteomes" id="UP000245288"/>
    </source>
</evidence>
<sequence>MLIFHFLDDSRLCSGVRCFDTAVCMCCYLICHMADNCPKQPKKAATYKERKSRNMKKKEVLLRLGAMAMIAALGIAPATSGISAMAATSTASTNNTATKNDLTNADIVDESRTGSITIKKYVLFWEICRLPVICHN</sequence>